<keyword evidence="2" id="KW-1185">Reference proteome</keyword>
<dbReference type="EMBL" id="BAAASD010000034">
    <property type="protein sequence ID" value="GAA2362333.1"/>
    <property type="molecule type" value="Genomic_DNA"/>
</dbReference>
<evidence type="ECO:0000313" key="1">
    <source>
        <dbReference type="EMBL" id="GAA2362333.1"/>
    </source>
</evidence>
<proteinExistence type="predicted"/>
<reference evidence="2" key="1">
    <citation type="journal article" date="2019" name="Int. J. Syst. Evol. Microbiol.">
        <title>The Global Catalogue of Microorganisms (GCM) 10K type strain sequencing project: providing services to taxonomists for standard genome sequencing and annotation.</title>
        <authorList>
            <consortium name="The Broad Institute Genomics Platform"/>
            <consortium name="The Broad Institute Genome Sequencing Center for Infectious Disease"/>
            <person name="Wu L."/>
            <person name="Ma J."/>
        </authorList>
    </citation>
    <scope>NUCLEOTIDE SEQUENCE [LARGE SCALE GENOMIC DNA]</scope>
    <source>
        <strain evidence="2">JCM 4316</strain>
    </source>
</reference>
<comment type="caution">
    <text evidence="1">The sequence shown here is derived from an EMBL/GenBank/DDBJ whole genome shotgun (WGS) entry which is preliminary data.</text>
</comment>
<sequence length="66" mass="7002">MMVTSLEERGAVAQAVRVAVLAGGDVFQPVDASVSHSAIWVMKWSGRRRGLRRPVAPDAQGVGRTG</sequence>
<protein>
    <submittedName>
        <fullName evidence="1">Uncharacterized protein</fullName>
    </submittedName>
</protein>
<organism evidence="1 2">
    <name type="scientific">Streptomyces cuspidosporus</name>
    <dbReference type="NCBI Taxonomy" id="66882"/>
    <lineage>
        <taxon>Bacteria</taxon>
        <taxon>Bacillati</taxon>
        <taxon>Actinomycetota</taxon>
        <taxon>Actinomycetes</taxon>
        <taxon>Kitasatosporales</taxon>
        <taxon>Streptomycetaceae</taxon>
        <taxon>Streptomyces</taxon>
    </lineage>
</organism>
<name>A0ABP5TUX7_9ACTN</name>
<evidence type="ECO:0000313" key="2">
    <source>
        <dbReference type="Proteomes" id="UP001500253"/>
    </source>
</evidence>
<accession>A0ABP5TUX7</accession>
<gene>
    <name evidence="1" type="ORF">GCM10010246_61670</name>
</gene>
<dbReference type="Proteomes" id="UP001500253">
    <property type="component" value="Unassembled WGS sequence"/>
</dbReference>